<evidence type="ECO:0000313" key="5">
    <source>
        <dbReference type="EMBL" id="GAW01725.1"/>
    </source>
</evidence>
<evidence type="ECO:0000313" key="6">
    <source>
        <dbReference type="Proteomes" id="UP000188533"/>
    </source>
</evidence>
<dbReference type="Pfam" id="PF18072">
    <property type="entry name" value="FGAR-AT_linker"/>
    <property type="match status" value="1"/>
</dbReference>
<dbReference type="STRING" id="5353.A0A1Q3E3A8"/>
<organism evidence="5 6">
    <name type="scientific">Lentinula edodes</name>
    <name type="common">Shiitake mushroom</name>
    <name type="synonym">Lentinus edodes</name>
    <dbReference type="NCBI Taxonomy" id="5353"/>
    <lineage>
        <taxon>Eukaryota</taxon>
        <taxon>Fungi</taxon>
        <taxon>Dikarya</taxon>
        <taxon>Basidiomycota</taxon>
        <taxon>Agaricomycotina</taxon>
        <taxon>Agaricomycetes</taxon>
        <taxon>Agaricomycetidae</taxon>
        <taxon>Agaricales</taxon>
        <taxon>Marasmiineae</taxon>
        <taxon>Omphalotaceae</taxon>
        <taxon>Lentinula</taxon>
    </lineage>
</organism>
<keyword evidence="3" id="KW-0067">ATP-binding</keyword>
<dbReference type="AlphaFoldDB" id="A0A1Q3E3A8"/>
<dbReference type="GO" id="GO:0004642">
    <property type="term" value="F:phosphoribosylformylglycinamidine synthase activity"/>
    <property type="evidence" value="ECO:0007669"/>
    <property type="project" value="TreeGrafter"/>
</dbReference>
<dbReference type="InterPro" id="IPR041609">
    <property type="entry name" value="PurL_linker"/>
</dbReference>
<dbReference type="InterPro" id="IPR036921">
    <property type="entry name" value="PurM-like_N_sf"/>
</dbReference>
<evidence type="ECO:0000259" key="4">
    <source>
        <dbReference type="Pfam" id="PF18072"/>
    </source>
</evidence>
<dbReference type="PANTHER" id="PTHR10099">
    <property type="entry name" value="PHOSPHORIBOSYLFORMYLGLYCINAMIDINE SYNTHASE"/>
    <property type="match status" value="1"/>
</dbReference>
<protein>
    <submittedName>
        <fullName evidence="5">Phosphoribosylformylglycinamidine synthase</fullName>
    </submittedName>
</protein>
<evidence type="ECO:0000256" key="2">
    <source>
        <dbReference type="ARBA" id="ARBA00022741"/>
    </source>
</evidence>
<dbReference type="SUPFAM" id="SSF109736">
    <property type="entry name" value="FGAM synthase PurL, linker domain"/>
    <property type="match status" value="1"/>
</dbReference>
<reference evidence="5 6" key="2">
    <citation type="submission" date="2017-02" db="EMBL/GenBank/DDBJ databases">
        <title>A genome survey and senescence transcriptome analysis in Lentinula edodes.</title>
        <authorList>
            <person name="Sakamoto Y."/>
            <person name="Nakade K."/>
            <person name="Sato S."/>
            <person name="Yoshida Y."/>
            <person name="Miyazaki K."/>
            <person name="Natsume S."/>
            <person name="Konno N."/>
        </authorList>
    </citation>
    <scope>NUCLEOTIDE SEQUENCE [LARGE SCALE GENOMIC DNA]</scope>
    <source>
        <strain evidence="5 6">NBRC 111202</strain>
    </source>
</reference>
<gene>
    <name evidence="5" type="ORF">LENED_003335</name>
</gene>
<dbReference type="GO" id="GO:0005737">
    <property type="term" value="C:cytoplasm"/>
    <property type="evidence" value="ECO:0007669"/>
    <property type="project" value="TreeGrafter"/>
</dbReference>
<dbReference type="GO" id="GO:0006164">
    <property type="term" value="P:purine nucleotide biosynthetic process"/>
    <property type="evidence" value="ECO:0007669"/>
    <property type="project" value="TreeGrafter"/>
</dbReference>
<evidence type="ECO:0000256" key="3">
    <source>
        <dbReference type="ARBA" id="ARBA00022840"/>
    </source>
</evidence>
<dbReference type="SUPFAM" id="SSF55326">
    <property type="entry name" value="PurM N-terminal domain-like"/>
    <property type="match status" value="1"/>
</dbReference>
<accession>A0A1Q3E3A8</accession>
<keyword evidence="6" id="KW-1185">Reference proteome</keyword>
<dbReference type="GO" id="GO:0005524">
    <property type="term" value="F:ATP binding"/>
    <property type="evidence" value="ECO:0007669"/>
    <property type="project" value="UniProtKB-KW"/>
</dbReference>
<dbReference type="EMBL" id="BDGU01000072">
    <property type="protein sequence ID" value="GAW01725.1"/>
    <property type="molecule type" value="Genomic_DNA"/>
</dbReference>
<feature type="domain" description="Phosphoribosylformylglycinamidine synthase linker" evidence="4">
    <location>
        <begin position="24"/>
        <end position="75"/>
    </location>
</feature>
<comment type="caution">
    <text evidence="5">The sequence shown here is derived from an EMBL/GenBank/DDBJ whole genome shotgun (WGS) entry which is preliminary data.</text>
</comment>
<keyword evidence="2" id="KW-0547">Nucleotide-binding</keyword>
<dbReference type="Gene3D" id="3.30.1330.10">
    <property type="entry name" value="PurM-like, N-terminal domain"/>
    <property type="match status" value="1"/>
</dbReference>
<proteinExistence type="predicted"/>
<evidence type="ECO:0000256" key="1">
    <source>
        <dbReference type="ARBA" id="ARBA00022598"/>
    </source>
</evidence>
<reference evidence="5 6" key="1">
    <citation type="submission" date="2016-08" db="EMBL/GenBank/DDBJ databases">
        <authorList>
            <consortium name="Lentinula edodes genome sequencing consortium"/>
            <person name="Sakamoto Y."/>
            <person name="Nakade K."/>
            <person name="Sato S."/>
            <person name="Yoshida Y."/>
            <person name="Miyazaki K."/>
            <person name="Natsume S."/>
            <person name="Konno N."/>
        </authorList>
    </citation>
    <scope>NUCLEOTIDE SEQUENCE [LARGE SCALE GENOMIC DNA]</scope>
    <source>
        <strain evidence="5 6">NBRC 111202</strain>
    </source>
</reference>
<dbReference type="PANTHER" id="PTHR10099:SF1">
    <property type="entry name" value="PHOSPHORIBOSYLFORMYLGLYCINAMIDINE SYNTHASE"/>
    <property type="match status" value="1"/>
</dbReference>
<name>A0A1Q3E3A8_LENED</name>
<keyword evidence="1" id="KW-0436">Ligase</keyword>
<dbReference type="Gene3D" id="1.10.8.750">
    <property type="entry name" value="Phosphoribosylformylglycinamidine synthase, linker domain"/>
    <property type="match status" value="1"/>
</dbReference>
<dbReference type="Proteomes" id="UP000188533">
    <property type="component" value="Unassembled WGS sequence"/>
</dbReference>
<sequence>MPRLLRAVDITSSPAKSAEEIFNQANKDLGLALSSDEIAYLVSAFISGPNPINRNPTDAELFMFAQVNSEHCRHKIFNAKWTLDSTAQDLSLFQMIRNTERLSGDNTISAYSDNAAVFKGLISRKCLFLSKSRLITTRLRFPPSLVRLQAREEKSEMRGLSDAAPNPKQVSLVSLPPIF</sequence>